<organism evidence="2 3">
    <name type="scientific">Brassica oleracea var. oleracea</name>
    <dbReference type="NCBI Taxonomy" id="109376"/>
    <lineage>
        <taxon>Eukaryota</taxon>
        <taxon>Viridiplantae</taxon>
        <taxon>Streptophyta</taxon>
        <taxon>Embryophyta</taxon>
        <taxon>Tracheophyta</taxon>
        <taxon>Spermatophyta</taxon>
        <taxon>Magnoliopsida</taxon>
        <taxon>eudicotyledons</taxon>
        <taxon>Gunneridae</taxon>
        <taxon>Pentapetalae</taxon>
        <taxon>rosids</taxon>
        <taxon>malvids</taxon>
        <taxon>Brassicales</taxon>
        <taxon>Brassicaceae</taxon>
        <taxon>Brassiceae</taxon>
        <taxon>Brassica</taxon>
    </lineage>
</organism>
<dbReference type="Pfam" id="PF13966">
    <property type="entry name" value="zf-RVT"/>
    <property type="match status" value="1"/>
</dbReference>
<protein>
    <recommendedName>
        <fullName evidence="1">Reverse transcriptase zinc-binding domain-containing protein</fullName>
    </recommendedName>
</protein>
<dbReference type="PANTHER" id="PTHR33116:SF78">
    <property type="entry name" value="OS12G0587133 PROTEIN"/>
    <property type="match status" value="1"/>
</dbReference>
<proteinExistence type="predicted"/>
<dbReference type="InterPro" id="IPR026960">
    <property type="entry name" value="RVT-Znf"/>
</dbReference>
<dbReference type="OMA" id="IHISGME"/>
<keyword evidence="3" id="KW-1185">Reference proteome</keyword>
<feature type="domain" description="Reverse transcriptase zinc-binding" evidence="1">
    <location>
        <begin position="126"/>
        <end position="210"/>
    </location>
</feature>
<dbReference type="Gramene" id="Bo00947s030.1">
    <property type="protein sequence ID" value="Bo00947s030.1"/>
    <property type="gene ID" value="Bo00947s030"/>
</dbReference>
<evidence type="ECO:0000259" key="1">
    <source>
        <dbReference type="Pfam" id="PF13966"/>
    </source>
</evidence>
<dbReference type="EnsemblPlants" id="Bo00947s030.1">
    <property type="protein sequence ID" value="Bo00947s030.1"/>
    <property type="gene ID" value="Bo00947s030"/>
</dbReference>
<reference evidence="2" key="1">
    <citation type="journal article" date="2014" name="Genome Biol.">
        <title>Transcriptome and methylome profiling reveals relics of genome dominance in the mesopolyploid Brassica oleracea.</title>
        <authorList>
            <person name="Parkin I.A."/>
            <person name="Koh C."/>
            <person name="Tang H."/>
            <person name="Robinson S.J."/>
            <person name="Kagale S."/>
            <person name="Clarke W.E."/>
            <person name="Town C.D."/>
            <person name="Nixon J."/>
            <person name="Krishnakumar V."/>
            <person name="Bidwell S.L."/>
            <person name="Denoeud F."/>
            <person name="Belcram H."/>
            <person name="Links M.G."/>
            <person name="Just J."/>
            <person name="Clarke C."/>
            <person name="Bender T."/>
            <person name="Huebert T."/>
            <person name="Mason A.S."/>
            <person name="Pires J.C."/>
            <person name="Barker G."/>
            <person name="Moore J."/>
            <person name="Walley P.G."/>
            <person name="Manoli S."/>
            <person name="Batley J."/>
            <person name="Edwards D."/>
            <person name="Nelson M.N."/>
            <person name="Wang X."/>
            <person name="Paterson A.H."/>
            <person name="King G."/>
            <person name="Bancroft I."/>
            <person name="Chalhoub B."/>
            <person name="Sharpe A.G."/>
        </authorList>
    </citation>
    <scope>NUCLEOTIDE SEQUENCE [LARGE SCALE GENOMIC DNA]</scope>
    <source>
        <strain evidence="2">cv. TO1000</strain>
    </source>
</reference>
<dbReference type="eggNOG" id="KOG1075">
    <property type="taxonomic scope" value="Eukaryota"/>
</dbReference>
<sequence>MGSIHNYWTTKPKVSFSWLANKILKLKDVVYPLIKLRLENGLSARFWHDNWSPLGNVATLLNAQSSRLGIPQQATVASLFRNGSWRLPPARSEQQLQLQAHLTTVNLTTEPDYFEWEIEGRISSKFSTGEVYHYLRGAHDEVNWATAVWTSYGIPRHNFHTWLVVLDRCPTRDRLLRWGLQVPPVCLLCNSFPETRNHLYFECEFAYNLWLKSSRRCSLTPSRNWPDALNQMITLPASRASKALRLLTLLAWQSTIYWTWNERNARLHSNSFRSADRLFRVVDLQIRNRIQSFRESNPRLSSSMMQTWFRLA</sequence>
<evidence type="ECO:0000313" key="2">
    <source>
        <dbReference type="EnsemblPlants" id="Bo00947s030.1"/>
    </source>
</evidence>
<dbReference type="Proteomes" id="UP000032141">
    <property type="component" value="Unassembled WGS sequence"/>
</dbReference>
<accession>A0A0D2ZSH2</accession>
<name>A0A0D2ZSH2_BRAOL</name>
<dbReference type="PANTHER" id="PTHR33116">
    <property type="entry name" value="REVERSE TRANSCRIPTASE ZINC-BINDING DOMAIN-CONTAINING PROTEIN-RELATED-RELATED"/>
    <property type="match status" value="1"/>
</dbReference>
<evidence type="ECO:0000313" key="3">
    <source>
        <dbReference type="Proteomes" id="UP000032141"/>
    </source>
</evidence>
<reference evidence="2" key="2">
    <citation type="submission" date="2015-06" db="UniProtKB">
        <authorList>
            <consortium name="EnsemblPlants"/>
        </authorList>
    </citation>
    <scope>IDENTIFICATION</scope>
</reference>
<dbReference type="HOGENOM" id="CLU_000680_19_0_1"/>
<dbReference type="AlphaFoldDB" id="A0A0D2ZSH2"/>